<dbReference type="EMBL" id="KL142369">
    <property type="protein sequence ID" value="KDR83093.1"/>
    <property type="molecule type" value="Genomic_DNA"/>
</dbReference>
<evidence type="ECO:0008006" key="3">
    <source>
        <dbReference type="Google" id="ProtNLM"/>
    </source>
</evidence>
<evidence type="ECO:0000313" key="1">
    <source>
        <dbReference type="EMBL" id="KDR83093.1"/>
    </source>
</evidence>
<keyword evidence="2" id="KW-1185">Reference proteome</keyword>
<dbReference type="Proteomes" id="UP000027222">
    <property type="component" value="Unassembled WGS sequence"/>
</dbReference>
<reference evidence="2" key="1">
    <citation type="journal article" date="2014" name="Proc. Natl. Acad. Sci. U.S.A.">
        <title>Extensive sampling of basidiomycete genomes demonstrates inadequacy of the white-rot/brown-rot paradigm for wood decay fungi.</title>
        <authorList>
            <person name="Riley R."/>
            <person name="Salamov A.A."/>
            <person name="Brown D.W."/>
            <person name="Nagy L.G."/>
            <person name="Floudas D."/>
            <person name="Held B.W."/>
            <person name="Levasseur A."/>
            <person name="Lombard V."/>
            <person name="Morin E."/>
            <person name="Otillar R."/>
            <person name="Lindquist E.A."/>
            <person name="Sun H."/>
            <person name="LaButti K.M."/>
            <person name="Schmutz J."/>
            <person name="Jabbour D."/>
            <person name="Luo H."/>
            <person name="Baker S.E."/>
            <person name="Pisabarro A.G."/>
            <person name="Walton J.D."/>
            <person name="Blanchette R.A."/>
            <person name="Henrissat B."/>
            <person name="Martin F."/>
            <person name="Cullen D."/>
            <person name="Hibbett D.S."/>
            <person name="Grigoriev I.V."/>
        </authorList>
    </citation>
    <scope>NUCLEOTIDE SEQUENCE [LARGE SCALE GENOMIC DNA]</scope>
    <source>
        <strain evidence="2">CBS 339.88</strain>
    </source>
</reference>
<proteinExistence type="predicted"/>
<dbReference type="HOGENOM" id="CLU_018544_12_0_1"/>
<gene>
    <name evidence="1" type="ORF">GALMADRAFT_869696</name>
</gene>
<dbReference type="OrthoDB" id="3365698at2759"/>
<sequence>MDTLEKLVQSNNPPSEATILKVNELLSTPLKDLNELDVEILQFERHLLDLKAKRVAVQDTVKKYTSIISIVRRIPIDILHQIFYHCLPTHRNPVMAASEAPLLLTRICSSWRATALSSPRIWARLHIPFSDEHLFSDEQSHRPYFQSNQKAAESLQLRCRIIKEWLDRSGTCPLSISIHFSSPFWRTRNPSDAESSDITQEFFRILVLQSQRWENLELIMPMEIYLKLESMISNDMLPMLKSFKAILHLQRPGAANIGPPFSLPKAPNLLTVSLSAGTACFWKSPNPPIIWSRLTYLSVHTPFSITDILDLLKTCNGLVHCEVNIMDGVIEDQPDLDLQEQVSLPSLRSFSILEDGMNPPRMRNLYNCIHAPELRWISYRKMNHIQEDMDDMTPSPILSLLQKSAKLKKLTVSPRGFSRWNMRRILEIISANVTHLVLGHEPFAPSRSMGQGIRFFGPDMFDFDNLSCFYSSPIGGTSTILPHLRILEITYGTTVSDKDLLQFIIGRMDLLEDAPTDVAALDCVRVNFSRPREKNSEVDIDEDVSRHARLLGRKIKLELNYIEEPRNANTMSSSYGLTDQDQWWTYDEIEEGAVPED</sequence>
<dbReference type="STRING" id="685588.A0A067TVS2"/>
<organism evidence="1 2">
    <name type="scientific">Galerina marginata (strain CBS 339.88)</name>
    <dbReference type="NCBI Taxonomy" id="685588"/>
    <lineage>
        <taxon>Eukaryota</taxon>
        <taxon>Fungi</taxon>
        <taxon>Dikarya</taxon>
        <taxon>Basidiomycota</taxon>
        <taxon>Agaricomycotina</taxon>
        <taxon>Agaricomycetes</taxon>
        <taxon>Agaricomycetidae</taxon>
        <taxon>Agaricales</taxon>
        <taxon>Agaricineae</taxon>
        <taxon>Strophariaceae</taxon>
        <taxon>Galerina</taxon>
    </lineage>
</organism>
<dbReference type="AlphaFoldDB" id="A0A067TVS2"/>
<protein>
    <recommendedName>
        <fullName evidence="3">F-box domain-containing protein</fullName>
    </recommendedName>
</protein>
<evidence type="ECO:0000313" key="2">
    <source>
        <dbReference type="Proteomes" id="UP000027222"/>
    </source>
</evidence>
<name>A0A067TVS2_GALM3</name>
<accession>A0A067TVS2</accession>